<dbReference type="InterPro" id="IPR050855">
    <property type="entry name" value="NDM-1-like"/>
</dbReference>
<dbReference type="InterPro" id="IPR001279">
    <property type="entry name" value="Metallo-B-lactamas"/>
</dbReference>
<dbReference type="GO" id="GO:0016787">
    <property type="term" value="F:hydrolase activity"/>
    <property type="evidence" value="ECO:0007669"/>
    <property type="project" value="UniProtKB-KW"/>
</dbReference>
<proteinExistence type="predicted"/>
<dbReference type="SMART" id="SM00849">
    <property type="entry name" value="Lactamase_B"/>
    <property type="match status" value="1"/>
</dbReference>
<keyword evidence="2" id="KW-0378">Hydrolase</keyword>
<evidence type="ECO:0000313" key="2">
    <source>
        <dbReference type="EMBL" id="TCL62421.1"/>
    </source>
</evidence>
<gene>
    <name evidence="2" type="ORF">EDC14_102540</name>
</gene>
<dbReference type="OrthoDB" id="9815874at2"/>
<dbReference type="PANTHER" id="PTHR42951:SF4">
    <property type="entry name" value="ACYL-COENZYME A THIOESTERASE MBLAC2"/>
    <property type="match status" value="1"/>
</dbReference>
<protein>
    <submittedName>
        <fullName evidence="2">Glyoxylase-like metal-dependent hydrolase (Beta-lactamase superfamily II)</fullName>
    </submittedName>
</protein>
<keyword evidence="3" id="KW-1185">Reference proteome</keyword>
<dbReference type="Gene3D" id="3.60.15.10">
    <property type="entry name" value="Ribonuclease Z/Hydroxyacylglutathione hydrolase-like"/>
    <property type="match status" value="1"/>
</dbReference>
<evidence type="ECO:0000259" key="1">
    <source>
        <dbReference type="SMART" id="SM00849"/>
    </source>
</evidence>
<feature type="domain" description="Metallo-beta-lactamase" evidence="1">
    <location>
        <begin position="37"/>
        <end position="233"/>
    </location>
</feature>
<organism evidence="2 3">
    <name type="scientific">Hydrogenispora ethanolica</name>
    <dbReference type="NCBI Taxonomy" id="1082276"/>
    <lineage>
        <taxon>Bacteria</taxon>
        <taxon>Bacillati</taxon>
        <taxon>Bacillota</taxon>
        <taxon>Hydrogenispora</taxon>
    </lineage>
</organism>
<dbReference type="EMBL" id="SLUN01000025">
    <property type="protein sequence ID" value="TCL62421.1"/>
    <property type="molecule type" value="Genomic_DNA"/>
</dbReference>
<dbReference type="AlphaFoldDB" id="A0A4R1R9M9"/>
<accession>A0A4R1R9M9</accession>
<dbReference type="RefSeq" id="WP_132015709.1">
    <property type="nucleotide sequence ID" value="NZ_SLUN01000025.1"/>
</dbReference>
<reference evidence="2 3" key="1">
    <citation type="submission" date="2019-03" db="EMBL/GenBank/DDBJ databases">
        <title>Genomic Encyclopedia of Type Strains, Phase IV (KMG-IV): sequencing the most valuable type-strain genomes for metagenomic binning, comparative biology and taxonomic classification.</title>
        <authorList>
            <person name="Goeker M."/>
        </authorList>
    </citation>
    <scope>NUCLEOTIDE SEQUENCE [LARGE SCALE GENOMIC DNA]</scope>
    <source>
        <strain evidence="2 3">LX-B</strain>
    </source>
</reference>
<dbReference type="Pfam" id="PF00753">
    <property type="entry name" value="Lactamase_B"/>
    <property type="match status" value="1"/>
</dbReference>
<evidence type="ECO:0000313" key="3">
    <source>
        <dbReference type="Proteomes" id="UP000295008"/>
    </source>
</evidence>
<comment type="caution">
    <text evidence="2">The sequence shown here is derived from an EMBL/GenBank/DDBJ whole genome shotgun (WGS) entry which is preliminary data.</text>
</comment>
<name>A0A4R1R9M9_HYDET</name>
<sequence length="262" mass="28188">MARFPDGHPRHEKGGVNLRITSRCYAVTGLAFALPWAVNAGFVVGAGTTLVIDTGPNTLAAQTIHGYAVAAGAGNRLIAVNTEPHFDHLGGNGFFRERGIDIYGHCRIHRTAAELAATIAECNQSIPDRRRRERNEAAVLFQKTTAANPNRPVPEETVLELGGLTARLLFTPGHTPANLAVYIPEEGVLYAGDAVVSGLSPNLECGSAADWRRWKQSLARIAALQPEWIVPGHGPVISRQEREPALDRIAAALDEALAERET</sequence>
<dbReference type="Proteomes" id="UP000295008">
    <property type="component" value="Unassembled WGS sequence"/>
</dbReference>
<dbReference type="SUPFAM" id="SSF56281">
    <property type="entry name" value="Metallo-hydrolase/oxidoreductase"/>
    <property type="match status" value="1"/>
</dbReference>
<dbReference type="PANTHER" id="PTHR42951">
    <property type="entry name" value="METALLO-BETA-LACTAMASE DOMAIN-CONTAINING"/>
    <property type="match status" value="1"/>
</dbReference>
<dbReference type="CDD" id="cd16282">
    <property type="entry name" value="metallo-hydrolase-like_MBL-fold"/>
    <property type="match status" value="1"/>
</dbReference>
<dbReference type="InterPro" id="IPR036866">
    <property type="entry name" value="RibonucZ/Hydroxyglut_hydro"/>
</dbReference>